<feature type="domain" description="Acyl-CoA dehydrogenase C-terminal bacterial-type" evidence="15">
    <location>
        <begin position="445"/>
        <end position="727"/>
    </location>
</feature>
<dbReference type="UniPathway" id="UPA00659"/>
<evidence type="ECO:0000313" key="17">
    <source>
        <dbReference type="Proteomes" id="UP000283993"/>
    </source>
</evidence>
<dbReference type="SUPFAM" id="SSF47203">
    <property type="entry name" value="Acyl-CoA dehydrogenase C-terminal domain-like"/>
    <property type="match status" value="1"/>
</dbReference>
<dbReference type="GO" id="GO:0070991">
    <property type="term" value="F:medium-chain fatty acyl-CoA dehydrogenase activity"/>
    <property type="evidence" value="ECO:0007669"/>
    <property type="project" value="UniProtKB-EC"/>
</dbReference>
<dbReference type="EC" id="1.3.8.7" evidence="4"/>
<evidence type="ECO:0000256" key="5">
    <source>
        <dbReference type="ARBA" id="ARBA00012040"/>
    </source>
</evidence>
<comment type="cofactor">
    <cofactor evidence="1">
        <name>FAD</name>
        <dbReference type="ChEBI" id="CHEBI:57692"/>
    </cofactor>
</comment>
<organism evidence="16 17">
    <name type="scientific">Salinisphaera orenii MK-B5</name>
    <dbReference type="NCBI Taxonomy" id="856730"/>
    <lineage>
        <taxon>Bacteria</taxon>
        <taxon>Pseudomonadati</taxon>
        <taxon>Pseudomonadota</taxon>
        <taxon>Gammaproteobacteria</taxon>
        <taxon>Salinisphaerales</taxon>
        <taxon>Salinisphaeraceae</taxon>
        <taxon>Salinisphaera</taxon>
    </lineage>
</organism>
<dbReference type="RefSeq" id="WP_123630975.1">
    <property type="nucleotide sequence ID" value="NZ_AYKH01000012.1"/>
</dbReference>
<evidence type="ECO:0000259" key="14">
    <source>
        <dbReference type="Pfam" id="PF02771"/>
    </source>
</evidence>
<dbReference type="InterPro" id="IPR050741">
    <property type="entry name" value="Acyl-CoA_dehydrogenase"/>
</dbReference>
<dbReference type="EMBL" id="AYKH01000012">
    <property type="protein sequence ID" value="ROO27783.1"/>
    <property type="molecule type" value="Genomic_DNA"/>
</dbReference>
<comment type="caution">
    <text evidence="16">The sequence shown here is derived from an EMBL/GenBank/DDBJ whole genome shotgun (WGS) entry which is preliminary data.</text>
</comment>
<comment type="catalytic activity">
    <reaction evidence="11">
        <text>a long-chain 2,3-saturated fatty acyl-CoA + oxidized [electron-transfer flavoprotein] + H(+) = a long-chain (2E)-enoyl-CoA + reduced [electron-transfer flavoprotein]</text>
        <dbReference type="Rhea" id="RHEA:17721"/>
        <dbReference type="Rhea" id="RHEA-COMP:10685"/>
        <dbReference type="Rhea" id="RHEA-COMP:10686"/>
        <dbReference type="ChEBI" id="CHEBI:15378"/>
        <dbReference type="ChEBI" id="CHEBI:57692"/>
        <dbReference type="ChEBI" id="CHEBI:58307"/>
        <dbReference type="ChEBI" id="CHEBI:83721"/>
        <dbReference type="ChEBI" id="CHEBI:83727"/>
        <dbReference type="EC" id="1.3.8.8"/>
    </reaction>
</comment>
<dbReference type="GO" id="GO:0004466">
    <property type="term" value="F:long-chain fatty acyl-CoA dehydrogenase activity"/>
    <property type="evidence" value="ECO:0007669"/>
    <property type="project" value="UniProtKB-EC"/>
</dbReference>
<dbReference type="PANTHER" id="PTHR48083">
    <property type="entry name" value="MEDIUM-CHAIN SPECIFIC ACYL-COA DEHYDROGENASE, MITOCHONDRIAL-RELATED"/>
    <property type="match status" value="1"/>
</dbReference>
<reference evidence="16 17" key="1">
    <citation type="submission" date="2013-10" db="EMBL/GenBank/DDBJ databases">
        <title>Salinisphaera orenii MK-B5 Genome Sequencing.</title>
        <authorList>
            <person name="Lai Q."/>
            <person name="Li C."/>
            <person name="Shao Z."/>
        </authorList>
    </citation>
    <scope>NUCLEOTIDE SEQUENCE [LARGE SCALE GENOMIC DNA]</scope>
    <source>
        <strain evidence="16 17">MK-B5</strain>
    </source>
</reference>
<keyword evidence="8" id="KW-0274">FAD</keyword>
<dbReference type="NCBIfam" id="NF009586">
    <property type="entry name" value="PRK13026.1"/>
    <property type="match status" value="1"/>
</dbReference>
<dbReference type="InterPro" id="IPR046373">
    <property type="entry name" value="Acyl-CoA_Oxase/DH_mid-dom_sf"/>
</dbReference>
<feature type="domain" description="Acyl-CoA dehydrogenase/oxidase N-terminal" evidence="14">
    <location>
        <begin position="77"/>
        <end position="167"/>
    </location>
</feature>
<evidence type="ECO:0000259" key="12">
    <source>
        <dbReference type="Pfam" id="PF00441"/>
    </source>
</evidence>
<dbReference type="Pfam" id="PF02770">
    <property type="entry name" value="Acyl-CoA_dh_M"/>
    <property type="match status" value="1"/>
</dbReference>
<dbReference type="InterPro" id="IPR006091">
    <property type="entry name" value="Acyl-CoA_Oxase/DH_mid-dom"/>
</dbReference>
<keyword evidence="7" id="KW-0285">Flavoprotein</keyword>
<dbReference type="PROSITE" id="PS00072">
    <property type="entry name" value="ACYL_COA_DH_1"/>
    <property type="match status" value="1"/>
</dbReference>
<dbReference type="Pfam" id="PF00441">
    <property type="entry name" value="Acyl-CoA_dh_1"/>
    <property type="match status" value="1"/>
</dbReference>
<evidence type="ECO:0000259" key="13">
    <source>
        <dbReference type="Pfam" id="PF02770"/>
    </source>
</evidence>
<protein>
    <recommendedName>
        <fullName evidence="6">Acyl-coenzyme A dehydrogenase</fullName>
        <ecNumber evidence="4">1.3.8.7</ecNumber>
        <ecNumber evidence="5">1.3.8.8</ecNumber>
    </recommendedName>
</protein>
<evidence type="ECO:0000313" key="16">
    <source>
        <dbReference type="EMBL" id="ROO27783.1"/>
    </source>
</evidence>
<comment type="similarity">
    <text evidence="3">Belongs to the acyl-CoA dehydrogenase family.</text>
</comment>
<dbReference type="GO" id="GO:0005737">
    <property type="term" value="C:cytoplasm"/>
    <property type="evidence" value="ECO:0007669"/>
    <property type="project" value="TreeGrafter"/>
</dbReference>
<evidence type="ECO:0000259" key="15">
    <source>
        <dbReference type="Pfam" id="PF09317"/>
    </source>
</evidence>
<comment type="pathway">
    <text evidence="2">Lipid metabolism; fatty acid beta-oxidation.</text>
</comment>
<dbReference type="PANTHER" id="PTHR48083:SF33">
    <property type="entry name" value="ACYL-COENZYME A DEHYDROGENASE"/>
    <property type="match status" value="1"/>
</dbReference>
<dbReference type="AlphaFoldDB" id="A0A423PQB9"/>
<evidence type="ECO:0000256" key="3">
    <source>
        <dbReference type="ARBA" id="ARBA00009347"/>
    </source>
</evidence>
<evidence type="ECO:0000256" key="4">
    <source>
        <dbReference type="ARBA" id="ARBA00012033"/>
    </source>
</evidence>
<evidence type="ECO:0000256" key="10">
    <source>
        <dbReference type="ARBA" id="ARBA00047882"/>
    </source>
</evidence>
<dbReference type="Pfam" id="PF02771">
    <property type="entry name" value="Acyl-CoA_dh_N"/>
    <property type="match status" value="1"/>
</dbReference>
<comment type="catalytic activity">
    <reaction evidence="10">
        <text>a medium-chain 2,3-saturated fatty acyl-CoA + oxidized [electron-transfer flavoprotein] + H(+) = a medium-chain (2E)-enoyl-CoA + reduced [electron-transfer flavoprotein]</text>
        <dbReference type="Rhea" id="RHEA:14477"/>
        <dbReference type="Rhea" id="RHEA-COMP:10685"/>
        <dbReference type="Rhea" id="RHEA-COMP:10686"/>
        <dbReference type="ChEBI" id="CHEBI:15378"/>
        <dbReference type="ChEBI" id="CHEBI:57692"/>
        <dbReference type="ChEBI" id="CHEBI:58307"/>
        <dbReference type="ChEBI" id="CHEBI:83723"/>
        <dbReference type="ChEBI" id="CHEBI:83726"/>
        <dbReference type="EC" id="1.3.8.7"/>
    </reaction>
</comment>
<dbReference type="InterPro" id="IPR013786">
    <property type="entry name" value="AcylCoA_DH/ox_N"/>
</dbReference>
<dbReference type="Gene3D" id="1.20.140.10">
    <property type="entry name" value="Butyryl-CoA Dehydrogenase, subunit A, domain 3"/>
    <property type="match status" value="1"/>
</dbReference>
<dbReference type="InterPro" id="IPR009075">
    <property type="entry name" value="AcylCo_DH/oxidase_C"/>
</dbReference>
<gene>
    <name evidence="16" type="ORF">SAOR_08140</name>
</gene>
<sequence length="748" mass="80594">MFTALMHWMQANDVLPRISDTERQALEAGNVWVDGQFFSGKPDFAAMLDARYGRLSAEEQAFMDGPVEELLSRADCNEIALTRRVPDHIIEFMAEAGFFGLIIPRAYGGKEFSTLARSAIMAKVTPHSGILSAYVVIPNTLGAAELLVEYGTEAQQDHYLPRLARGEYLPCFGLTEPTAGSDAASLTADAEAFRDADDEIRLRLNFRKRYITLGPVANLISLACRLRDPDNLLGQGEAPGITVVLIHGGTPGLIQGDRHEPIGEAFPNGPLMGEDVVVSADNILGGRDQAGGGWRMLMESLAGGRMVSLPATAVGGIRTVAAATGAYSMVRQQFGLPIGRMEGVATPIGRLNALAYMTEGARVFGCTAVDDGINPPVVSGVMKAYTTELARQSATDAMDVFSGAGVMQGPNNIIGRGYCSAPVAITVEGANIMTRTLMVFGQGAIRCHPHALDVVHAVENDDARAFSKGMRGWIGHFLANLGRTVGHGLTRGAFVRVPDVDAATKRYYRKLGWAASRFALFTDLALFFVGGRLKMRGNLTGRYADALAWMLMGFSTLRRFEAEGRPREDRVLVDYALRLSLAKVQEAFEGIYENFDGPLGKLLRGVFLPILRVNRLARLPDDRMAMAAAAVSQRIDAQSARLNADIFMPENPDSGVGRLFDAFHRVADTAPIVERIKAEQKAGELPAGEPDALAQAAREAGVIEADEAERLSAARGARLAAIEVDVFSESDFFARAVAPSEASRRDAA</sequence>
<keyword evidence="9" id="KW-0560">Oxidoreductase</keyword>
<proteinExistence type="inferred from homology"/>
<dbReference type="Gene3D" id="2.40.110.10">
    <property type="entry name" value="Butyryl-CoA Dehydrogenase, subunit A, domain 2"/>
    <property type="match status" value="1"/>
</dbReference>
<feature type="domain" description="Acyl-CoA dehydrogenase/oxidase C-terminal" evidence="12">
    <location>
        <begin position="291"/>
        <end position="436"/>
    </location>
</feature>
<accession>A0A423PQB9</accession>
<dbReference type="InterPro" id="IPR037069">
    <property type="entry name" value="AcylCoA_DH/ox_N_sf"/>
</dbReference>
<dbReference type="Pfam" id="PF09317">
    <property type="entry name" value="ACDH_C"/>
    <property type="match status" value="1"/>
</dbReference>
<dbReference type="InterPro" id="IPR015396">
    <property type="entry name" value="FadE_C"/>
</dbReference>
<keyword evidence="17" id="KW-1185">Reference proteome</keyword>
<dbReference type="GO" id="GO:0033539">
    <property type="term" value="P:fatty acid beta-oxidation using acyl-CoA dehydrogenase"/>
    <property type="evidence" value="ECO:0007669"/>
    <property type="project" value="InterPro"/>
</dbReference>
<evidence type="ECO:0000256" key="8">
    <source>
        <dbReference type="ARBA" id="ARBA00022827"/>
    </source>
</evidence>
<dbReference type="GO" id="GO:0050660">
    <property type="term" value="F:flavin adenine dinucleotide binding"/>
    <property type="evidence" value="ECO:0007669"/>
    <property type="project" value="InterPro"/>
</dbReference>
<dbReference type="InterPro" id="IPR036250">
    <property type="entry name" value="AcylCo_DH-like_C"/>
</dbReference>
<dbReference type="Gene3D" id="1.10.540.10">
    <property type="entry name" value="Acyl-CoA dehydrogenase/oxidase, N-terminal domain"/>
    <property type="match status" value="1"/>
</dbReference>
<dbReference type="EC" id="1.3.8.8" evidence="5"/>
<dbReference type="SUPFAM" id="SSF56645">
    <property type="entry name" value="Acyl-CoA dehydrogenase NM domain-like"/>
    <property type="match status" value="1"/>
</dbReference>
<evidence type="ECO:0000256" key="6">
    <source>
        <dbReference type="ARBA" id="ARBA00020144"/>
    </source>
</evidence>
<dbReference type="NCBIfam" id="NF007000">
    <property type="entry name" value="PRK09463.1"/>
    <property type="match status" value="1"/>
</dbReference>
<evidence type="ECO:0000256" key="1">
    <source>
        <dbReference type="ARBA" id="ARBA00001974"/>
    </source>
</evidence>
<evidence type="ECO:0000256" key="11">
    <source>
        <dbReference type="ARBA" id="ARBA00049247"/>
    </source>
</evidence>
<feature type="domain" description="Acyl-CoA oxidase/dehydrogenase middle" evidence="13">
    <location>
        <begin position="171"/>
        <end position="270"/>
    </location>
</feature>
<evidence type="ECO:0000256" key="2">
    <source>
        <dbReference type="ARBA" id="ARBA00005005"/>
    </source>
</evidence>
<evidence type="ECO:0000256" key="9">
    <source>
        <dbReference type="ARBA" id="ARBA00023002"/>
    </source>
</evidence>
<evidence type="ECO:0000256" key="7">
    <source>
        <dbReference type="ARBA" id="ARBA00022630"/>
    </source>
</evidence>
<dbReference type="Proteomes" id="UP000283993">
    <property type="component" value="Unassembled WGS sequence"/>
</dbReference>
<name>A0A423PQB9_9GAMM</name>
<dbReference type="InterPro" id="IPR006089">
    <property type="entry name" value="Acyl-CoA_DH_CS"/>
</dbReference>
<dbReference type="InterPro" id="IPR009100">
    <property type="entry name" value="AcylCoA_DH/oxidase_NM_dom_sf"/>
</dbReference>